<sequence>MASEQSFSYGGFRVSDLEVPTDYELHAMETQVQIEKMRDDMRQQFGKFREEIRYLKKVMTVIVGVGVVVMSLIGVRVCIESSKALGGDFGGCS</sequence>
<organism evidence="2 3">
    <name type="scientific">Lactuca virosa</name>
    <dbReference type="NCBI Taxonomy" id="75947"/>
    <lineage>
        <taxon>Eukaryota</taxon>
        <taxon>Viridiplantae</taxon>
        <taxon>Streptophyta</taxon>
        <taxon>Embryophyta</taxon>
        <taxon>Tracheophyta</taxon>
        <taxon>Spermatophyta</taxon>
        <taxon>Magnoliopsida</taxon>
        <taxon>eudicotyledons</taxon>
        <taxon>Gunneridae</taxon>
        <taxon>Pentapetalae</taxon>
        <taxon>asterids</taxon>
        <taxon>campanulids</taxon>
        <taxon>Asterales</taxon>
        <taxon>Asteraceae</taxon>
        <taxon>Cichorioideae</taxon>
        <taxon>Cichorieae</taxon>
        <taxon>Lactucinae</taxon>
        <taxon>Lactuca</taxon>
    </lineage>
</organism>
<keyword evidence="1" id="KW-0812">Transmembrane</keyword>
<name>A0AAU9NP91_9ASTR</name>
<evidence type="ECO:0000313" key="2">
    <source>
        <dbReference type="EMBL" id="CAH1439703.1"/>
    </source>
</evidence>
<accession>A0AAU9NP91</accession>
<evidence type="ECO:0000313" key="3">
    <source>
        <dbReference type="Proteomes" id="UP001157418"/>
    </source>
</evidence>
<feature type="transmembrane region" description="Helical" evidence="1">
    <location>
        <begin position="58"/>
        <end position="79"/>
    </location>
</feature>
<dbReference type="Proteomes" id="UP001157418">
    <property type="component" value="Unassembled WGS sequence"/>
</dbReference>
<reference evidence="2 3" key="1">
    <citation type="submission" date="2022-01" db="EMBL/GenBank/DDBJ databases">
        <authorList>
            <person name="Xiong W."/>
            <person name="Schranz E."/>
        </authorList>
    </citation>
    <scope>NUCLEOTIDE SEQUENCE [LARGE SCALE GENOMIC DNA]</scope>
</reference>
<gene>
    <name evidence="2" type="ORF">LVIROSA_LOCUS25882</name>
</gene>
<comment type="caution">
    <text evidence="2">The sequence shown here is derived from an EMBL/GenBank/DDBJ whole genome shotgun (WGS) entry which is preliminary data.</text>
</comment>
<proteinExistence type="predicted"/>
<dbReference type="EMBL" id="CAKMRJ010005214">
    <property type="protein sequence ID" value="CAH1439703.1"/>
    <property type="molecule type" value="Genomic_DNA"/>
</dbReference>
<keyword evidence="1" id="KW-0472">Membrane</keyword>
<protein>
    <submittedName>
        <fullName evidence="2">Uncharacterized protein</fullName>
    </submittedName>
</protein>
<evidence type="ECO:0000256" key="1">
    <source>
        <dbReference type="SAM" id="Phobius"/>
    </source>
</evidence>
<dbReference type="AlphaFoldDB" id="A0AAU9NP91"/>
<keyword evidence="3" id="KW-1185">Reference proteome</keyword>
<keyword evidence="1" id="KW-1133">Transmembrane helix</keyword>